<keyword evidence="3" id="KW-1185">Reference proteome</keyword>
<reference evidence="2 3" key="1">
    <citation type="submission" date="2016-06" db="EMBL/GenBank/DDBJ databases">
        <authorList>
            <person name="Kjaerup R.B."/>
            <person name="Dalgaard T.S."/>
            <person name="Juul-Madsen H.R."/>
        </authorList>
    </citation>
    <scope>NUCLEOTIDE SEQUENCE [LARGE SCALE GENOMIC DNA]</scope>
</reference>
<accession>A0A1X7RHJ7</accession>
<protein>
    <submittedName>
        <fullName evidence="2">Uncharacterized protein</fullName>
    </submittedName>
</protein>
<dbReference type="EMBL" id="LT853692">
    <property type="protein sequence ID" value="SMQ46875.1"/>
    <property type="molecule type" value="Genomic_DNA"/>
</dbReference>
<sequence>MLQVTCVSASTKNLVQSFFLSSTALPKSKPNTALQAKRNKALSFDLLQQRTAVNDQTAQTKCRKLRPDNLPQSSSKA</sequence>
<name>A0A1X7RHJ7_ZYMT9</name>
<dbReference type="AlphaFoldDB" id="A0A1X7RHJ7"/>
<gene>
    <name evidence="2" type="ORF">ZT3D7_G2022</name>
</gene>
<evidence type="ECO:0000313" key="3">
    <source>
        <dbReference type="Proteomes" id="UP000215127"/>
    </source>
</evidence>
<evidence type="ECO:0000313" key="2">
    <source>
        <dbReference type="EMBL" id="SMQ46875.1"/>
    </source>
</evidence>
<feature type="region of interest" description="Disordered" evidence="1">
    <location>
        <begin position="55"/>
        <end position="77"/>
    </location>
</feature>
<dbReference type="Proteomes" id="UP000215127">
    <property type="component" value="Chromosome 1"/>
</dbReference>
<evidence type="ECO:0000256" key="1">
    <source>
        <dbReference type="SAM" id="MobiDB-lite"/>
    </source>
</evidence>
<organism evidence="2 3">
    <name type="scientific">Zymoseptoria tritici (strain ST99CH_3D7)</name>
    <dbReference type="NCBI Taxonomy" id="1276538"/>
    <lineage>
        <taxon>Eukaryota</taxon>
        <taxon>Fungi</taxon>
        <taxon>Dikarya</taxon>
        <taxon>Ascomycota</taxon>
        <taxon>Pezizomycotina</taxon>
        <taxon>Dothideomycetes</taxon>
        <taxon>Dothideomycetidae</taxon>
        <taxon>Mycosphaerellales</taxon>
        <taxon>Mycosphaerellaceae</taxon>
        <taxon>Zymoseptoria</taxon>
    </lineage>
</organism>
<proteinExistence type="predicted"/>